<sequence>MVALCHLSNVFTTEQSGSLCSGEKLSMISKEPSAVASSRLRDKFAAVSANLLSASCETTGTYLLGSRNLNLMMQMRPIDRVGWCNGKVTKDPFL</sequence>
<dbReference type="WBParaSite" id="SBAD_0000784501-mRNA-1">
    <property type="protein sequence ID" value="SBAD_0000784501-mRNA-1"/>
    <property type="gene ID" value="SBAD_0000784501"/>
</dbReference>
<name>A0A183IVB0_9BILA</name>
<evidence type="ECO:0000313" key="1">
    <source>
        <dbReference type="EMBL" id="VDP13519.1"/>
    </source>
</evidence>
<gene>
    <name evidence="1" type="ORF">SBAD_LOCUS7557</name>
</gene>
<dbReference type="AlphaFoldDB" id="A0A183IVB0"/>
<proteinExistence type="predicted"/>
<accession>A0A183IVB0</accession>
<evidence type="ECO:0000313" key="3">
    <source>
        <dbReference type="WBParaSite" id="SBAD_0000784501-mRNA-1"/>
    </source>
</evidence>
<organism evidence="3">
    <name type="scientific">Soboliphyme baturini</name>
    <dbReference type="NCBI Taxonomy" id="241478"/>
    <lineage>
        <taxon>Eukaryota</taxon>
        <taxon>Metazoa</taxon>
        <taxon>Ecdysozoa</taxon>
        <taxon>Nematoda</taxon>
        <taxon>Enoplea</taxon>
        <taxon>Dorylaimia</taxon>
        <taxon>Dioctophymatida</taxon>
        <taxon>Dioctophymatoidea</taxon>
        <taxon>Soboliphymatidae</taxon>
        <taxon>Soboliphyme</taxon>
    </lineage>
</organism>
<protein>
    <submittedName>
        <fullName evidence="3">Secreted protein</fullName>
    </submittedName>
</protein>
<keyword evidence="2" id="KW-1185">Reference proteome</keyword>
<reference evidence="1 2" key="2">
    <citation type="submission" date="2018-11" db="EMBL/GenBank/DDBJ databases">
        <authorList>
            <consortium name="Pathogen Informatics"/>
        </authorList>
    </citation>
    <scope>NUCLEOTIDE SEQUENCE [LARGE SCALE GENOMIC DNA]</scope>
</reference>
<dbReference type="EMBL" id="UZAM01010736">
    <property type="protein sequence ID" value="VDP13519.1"/>
    <property type="molecule type" value="Genomic_DNA"/>
</dbReference>
<evidence type="ECO:0000313" key="2">
    <source>
        <dbReference type="Proteomes" id="UP000270296"/>
    </source>
</evidence>
<dbReference type="Proteomes" id="UP000270296">
    <property type="component" value="Unassembled WGS sequence"/>
</dbReference>
<reference evidence="3" key="1">
    <citation type="submission" date="2016-06" db="UniProtKB">
        <authorList>
            <consortium name="WormBaseParasite"/>
        </authorList>
    </citation>
    <scope>IDENTIFICATION</scope>
</reference>